<dbReference type="Proteomes" id="UP000622552">
    <property type="component" value="Unassembled WGS sequence"/>
</dbReference>
<sequence length="240" mass="26800">MARWRNRFAALARTGLPEAFGCPVPDAERIWIDEQLIWLADEFGAQAFQGPVVLPTAEFFPEQYQGTLEDAARLLDRVAGYLGVESRRIDLEVYSAAQLPGVAGHYQLRNGRPVISIERGRLDRAGSVIAVIAHELCHDRLIGEGRIDPARREDHERLTDLLGVFLGLGVIQANHRTEFSVTGGGLRVSRLGYLTEPMYGYALARHAWLRTEYDPGWAAHLDLGPAGQYHRARLYLDTQG</sequence>
<protein>
    <submittedName>
        <fullName evidence="1">Uncharacterized protein</fullName>
    </submittedName>
</protein>
<reference evidence="1" key="1">
    <citation type="submission" date="2020-11" db="EMBL/GenBank/DDBJ databases">
        <title>Sequencing the genomes of 1000 actinobacteria strains.</title>
        <authorList>
            <person name="Klenk H.-P."/>
        </authorList>
    </citation>
    <scope>NUCLEOTIDE SEQUENCE</scope>
    <source>
        <strain evidence="1">DSM 45356</strain>
    </source>
</reference>
<name>A0A8J7GEE4_9ACTN</name>
<accession>A0A8J7GEE4</accession>
<proteinExistence type="predicted"/>
<dbReference type="AlphaFoldDB" id="A0A8J7GEE4"/>
<gene>
    <name evidence="1" type="ORF">IW245_002375</name>
</gene>
<dbReference type="EMBL" id="JADOUF010000001">
    <property type="protein sequence ID" value="MBG6136181.1"/>
    <property type="molecule type" value="Genomic_DNA"/>
</dbReference>
<evidence type="ECO:0000313" key="1">
    <source>
        <dbReference type="EMBL" id="MBG6136181.1"/>
    </source>
</evidence>
<organism evidence="1 2">
    <name type="scientific">Longispora fulva</name>
    <dbReference type="NCBI Taxonomy" id="619741"/>
    <lineage>
        <taxon>Bacteria</taxon>
        <taxon>Bacillati</taxon>
        <taxon>Actinomycetota</taxon>
        <taxon>Actinomycetes</taxon>
        <taxon>Micromonosporales</taxon>
        <taxon>Micromonosporaceae</taxon>
        <taxon>Longispora</taxon>
    </lineage>
</organism>
<evidence type="ECO:0000313" key="2">
    <source>
        <dbReference type="Proteomes" id="UP000622552"/>
    </source>
</evidence>
<dbReference type="RefSeq" id="WP_197003193.1">
    <property type="nucleotide sequence ID" value="NZ_BONS01000038.1"/>
</dbReference>
<comment type="caution">
    <text evidence="1">The sequence shown here is derived from an EMBL/GenBank/DDBJ whole genome shotgun (WGS) entry which is preliminary data.</text>
</comment>
<keyword evidence="2" id="KW-1185">Reference proteome</keyword>